<sequence length="388" mass="42425">MVTIVSDIGHNIVQDAFLIAVEEQARQRLQRLSALKRITPVDMSQLSVELNRRKLAQTTPENRTDLNGYISSSTVYVTSITEDGAIETKPIISSPKPTIKSLQAKPTPVIANGISIDNKKDTDAPEPEKHEKDTSEKVKSEVISESDAYSAVREQLSNGRSEKLIGEQPENRIRATAVIENNKLGPGEKGPRRRSGSSIVVLDADEDKRPPDDDQNMIAMLSVTADTGPHREMAVDVPDSFIARNKTPPRYPPRGPRSSGLSFGSKKSKASTETTKCGDLFRMDTPSDHKVQLLISNGDDSLLDVRGVSYSARTDSVLIREAMYASYQLPPGFDTTPVLLGREVAVDVPDSFVQIVKTTPKYPSTDRKIEAFHKVMGIGHAAACCDGQ</sequence>
<gene>
    <name evidence="2" type="ORF">PLXY2_LOCUS13784</name>
</gene>
<organism evidence="2 3">
    <name type="scientific">Plutella xylostella</name>
    <name type="common">Diamondback moth</name>
    <name type="synonym">Plutella maculipennis</name>
    <dbReference type="NCBI Taxonomy" id="51655"/>
    <lineage>
        <taxon>Eukaryota</taxon>
        <taxon>Metazoa</taxon>
        <taxon>Ecdysozoa</taxon>
        <taxon>Arthropoda</taxon>
        <taxon>Hexapoda</taxon>
        <taxon>Insecta</taxon>
        <taxon>Pterygota</taxon>
        <taxon>Neoptera</taxon>
        <taxon>Endopterygota</taxon>
        <taxon>Lepidoptera</taxon>
        <taxon>Glossata</taxon>
        <taxon>Ditrysia</taxon>
        <taxon>Yponomeutoidea</taxon>
        <taxon>Plutellidae</taxon>
        <taxon>Plutella</taxon>
    </lineage>
</organism>
<protein>
    <submittedName>
        <fullName evidence="2">(diamondback moth) hypothetical protein</fullName>
    </submittedName>
</protein>
<proteinExistence type="predicted"/>
<feature type="compositionally biased region" description="Basic and acidic residues" evidence="1">
    <location>
        <begin position="117"/>
        <end position="142"/>
    </location>
</feature>
<feature type="region of interest" description="Disordered" evidence="1">
    <location>
        <begin position="181"/>
        <end position="214"/>
    </location>
</feature>
<evidence type="ECO:0000313" key="3">
    <source>
        <dbReference type="Proteomes" id="UP000653454"/>
    </source>
</evidence>
<dbReference type="Proteomes" id="UP000653454">
    <property type="component" value="Unassembled WGS sequence"/>
</dbReference>
<evidence type="ECO:0000256" key="1">
    <source>
        <dbReference type="SAM" id="MobiDB-lite"/>
    </source>
</evidence>
<feature type="compositionally biased region" description="Basic and acidic residues" evidence="1">
    <location>
        <begin position="160"/>
        <end position="169"/>
    </location>
</feature>
<dbReference type="AlphaFoldDB" id="A0A8S4G344"/>
<name>A0A8S4G344_PLUXY</name>
<evidence type="ECO:0000313" key="2">
    <source>
        <dbReference type="EMBL" id="CAG9135545.1"/>
    </source>
</evidence>
<feature type="compositionally biased region" description="Low complexity" evidence="1">
    <location>
        <begin position="256"/>
        <end position="271"/>
    </location>
</feature>
<accession>A0A8S4G344</accession>
<reference evidence="2" key="1">
    <citation type="submission" date="2020-11" db="EMBL/GenBank/DDBJ databases">
        <authorList>
            <person name="Whiteford S."/>
        </authorList>
    </citation>
    <scope>NUCLEOTIDE SEQUENCE</scope>
</reference>
<keyword evidence="3" id="KW-1185">Reference proteome</keyword>
<feature type="region of interest" description="Disordered" evidence="1">
    <location>
        <begin position="242"/>
        <end position="271"/>
    </location>
</feature>
<dbReference type="EMBL" id="CAJHNJ030000106">
    <property type="protein sequence ID" value="CAG9135545.1"/>
    <property type="molecule type" value="Genomic_DNA"/>
</dbReference>
<feature type="region of interest" description="Disordered" evidence="1">
    <location>
        <begin position="92"/>
        <end position="169"/>
    </location>
</feature>
<comment type="caution">
    <text evidence="2">The sequence shown here is derived from an EMBL/GenBank/DDBJ whole genome shotgun (WGS) entry which is preliminary data.</text>
</comment>